<dbReference type="VEuPathDB" id="VectorBase:BGLB005228"/>
<feature type="compositionally biased region" description="Polar residues" evidence="1">
    <location>
        <begin position="728"/>
        <end position="752"/>
    </location>
</feature>
<feature type="region of interest" description="Disordered" evidence="1">
    <location>
        <begin position="696"/>
        <end position="760"/>
    </location>
</feature>
<organism evidence="2 3">
    <name type="scientific">Biomphalaria glabrata</name>
    <name type="common">Bloodfluke planorb</name>
    <name type="synonym">Freshwater snail</name>
    <dbReference type="NCBI Taxonomy" id="6526"/>
    <lineage>
        <taxon>Eukaryota</taxon>
        <taxon>Metazoa</taxon>
        <taxon>Spiralia</taxon>
        <taxon>Lophotrochozoa</taxon>
        <taxon>Mollusca</taxon>
        <taxon>Gastropoda</taxon>
        <taxon>Heterobranchia</taxon>
        <taxon>Euthyneura</taxon>
        <taxon>Panpulmonata</taxon>
        <taxon>Hygrophila</taxon>
        <taxon>Lymnaeoidea</taxon>
        <taxon>Planorbidae</taxon>
        <taxon>Biomphalaria</taxon>
    </lineage>
</organism>
<evidence type="ECO:0000256" key="1">
    <source>
        <dbReference type="SAM" id="MobiDB-lite"/>
    </source>
</evidence>
<feature type="compositionally biased region" description="Polar residues" evidence="1">
    <location>
        <begin position="477"/>
        <end position="520"/>
    </location>
</feature>
<feature type="compositionally biased region" description="Polar residues" evidence="1">
    <location>
        <begin position="528"/>
        <end position="605"/>
    </location>
</feature>
<gene>
    <name evidence="2" type="primary">106061065</name>
</gene>
<dbReference type="OrthoDB" id="7474354at2759"/>
<protein>
    <submittedName>
        <fullName evidence="2">Uncharacterized protein</fullName>
    </submittedName>
</protein>
<feature type="region of interest" description="Disordered" evidence="1">
    <location>
        <begin position="139"/>
        <end position="173"/>
    </location>
</feature>
<feature type="compositionally biased region" description="Polar residues" evidence="1">
    <location>
        <begin position="633"/>
        <end position="644"/>
    </location>
</feature>
<feature type="compositionally biased region" description="Low complexity" evidence="1">
    <location>
        <begin position="606"/>
        <end position="628"/>
    </location>
</feature>
<evidence type="ECO:0000313" key="2">
    <source>
        <dbReference type="EnsemblMetazoa" id="BGLB005228-PC"/>
    </source>
</evidence>
<dbReference type="VEuPathDB" id="VectorBase:BGLAX_051433"/>
<feature type="compositionally biased region" description="Polar residues" evidence="1">
    <location>
        <begin position="696"/>
        <end position="721"/>
    </location>
</feature>
<name>A0A2C9JNC5_BIOGL</name>
<dbReference type="KEGG" id="bgt:106061065"/>
<dbReference type="EnsemblMetazoa" id="BGLB005228-RC">
    <property type="protein sequence ID" value="BGLB005228-PC"/>
    <property type="gene ID" value="BGLB005228"/>
</dbReference>
<reference evidence="2" key="1">
    <citation type="submission" date="2020-05" db="UniProtKB">
        <authorList>
            <consortium name="EnsemblMetazoa"/>
        </authorList>
    </citation>
    <scope>IDENTIFICATION</scope>
    <source>
        <strain evidence="2">BB02</strain>
    </source>
</reference>
<sequence>MYTFLFHRDSKDCISMADAFALFSGSPLIETSVVKPKKKRTLPRKTGSNAPQSTPFKVLGTFGEVECKKRRTQQLENKTSSDSNGSVNNFVSHYLRDCFEEKSLYPSYKTNTPELNVYTSTSNANTWETALHVNNQSGNIETNSFQSANNNPQEQTSVSFGGNNHPTASNAPDDVMQTAKVTNGTANLDSFSLILNDIIESSNQFESNSSSQSSQEYPIPITSSQVTVPVTAHTNIDSFVTRQRQGNPVQTQTKNEQCVSTGIPMASSCIPKANVVYPNSTTGSKGSNPIYSTRGMDFLTDSDEAISRFFHQANPSSISKRIPEQTIYKTESNYINQSHQNIHVQPQIVYTQPASTNQPTQQAYIELHQNFSRKSKSQTLKTQLAYAKQKELTQTSLIPQTAVMTALQQQSNTLTQSDYLQKASTNPSKIQNTLAQEALRLSPPQRSHPMAHQALAYITPSKQELIQQVLTRKARAQQASRQSPPKQQPLTSSCTQPLQTAYSQSAPTQNSYRHQAQQQYAHLAPTQPFLTQPSLTQPQYSQTAPTLPQYTQPSLTQSQYSQPSLTQSQYSQPSLTQPQYSQPSLTQPQYSQPSLTQPQYSQPSLTQPQYTQSTFTQSTFTQSQYSQPAPTLPQYTQPSLTQPQFTQPALTQLAPTQPQTLNHLPTASINNKDRLDAKKRELEYYLISTSFTPASDSYTPAAAMNSSQPKPTHSPTPNLASPSDRLPQRSTITSLPDPSLSSYQVSDASSPQAEDDLSSADSFYLNTLPSLCFA</sequence>
<proteinExistence type="predicted"/>
<evidence type="ECO:0000313" key="3">
    <source>
        <dbReference type="Proteomes" id="UP000076420"/>
    </source>
</evidence>
<feature type="region of interest" description="Disordered" evidence="1">
    <location>
        <begin position="469"/>
        <end position="644"/>
    </location>
</feature>
<dbReference type="Proteomes" id="UP000076420">
    <property type="component" value="Unassembled WGS sequence"/>
</dbReference>
<feature type="compositionally biased region" description="Polar residues" evidence="1">
    <location>
        <begin position="139"/>
        <end position="170"/>
    </location>
</feature>
<dbReference type="AlphaFoldDB" id="A0A2C9JNC5"/>
<accession>A0A2C9JNC5</accession>